<feature type="transmembrane region" description="Helical" evidence="1">
    <location>
        <begin position="121"/>
        <end position="145"/>
    </location>
</feature>
<name>A0ABW8M576_9ACTN</name>
<dbReference type="Proteomes" id="UP001620295">
    <property type="component" value="Unassembled WGS sequence"/>
</dbReference>
<comment type="caution">
    <text evidence="3">The sequence shown here is derived from an EMBL/GenBank/DDBJ whole genome shotgun (WGS) entry which is preliminary data.</text>
</comment>
<sequence length="370" mass="42766">IVFCILSILFIYYLTKNISVSIILPICTLILYICTDYLSNFLTGFFFNQKELSPSIEILRITILFIPIIIIAEYFYSKLKKKPISKKVKRSGIIIAVLTMVVFFLILIIERFVERERVMGTAHSIFILIYGLASVLIFQVLFFSYEKESSLKRKQKELRQLHLYVSELEKNYTEMRRFRHDYKNILLSIESYIESKDLNGLREYFYNNIKQVSSTMLQNDFTLAKLSNIGIRAMKSLFANKLILAQELGIDTDIEVYNKIEKVQLDDLTLVRVLGIILDNAIEAASEVDNGIFRIGIFLEEDTLNIIVVNSCRKDIPPLFQLKKEGYSTKGKDRGLGLSNLEEIVTKEKYLALDTKISEGFFTQILLIGE</sequence>
<dbReference type="GO" id="GO:0004673">
    <property type="term" value="F:protein histidine kinase activity"/>
    <property type="evidence" value="ECO:0007669"/>
    <property type="project" value="UniProtKB-EC"/>
</dbReference>
<reference evidence="3 4" key="1">
    <citation type="submission" date="2024-11" db="EMBL/GenBank/DDBJ databases">
        <title>The Natural Products Discovery Center: Release of the First 8490 Sequenced Strains for Exploring Actinobacteria Biosynthetic Diversity.</title>
        <authorList>
            <person name="Kalkreuter E."/>
            <person name="Kautsar S.A."/>
            <person name="Yang D."/>
            <person name="Bader C.D."/>
            <person name="Teijaro C.N."/>
            <person name="Fluegel L."/>
            <person name="Davis C.M."/>
            <person name="Simpson J.R."/>
            <person name="Lauterbach L."/>
            <person name="Steele A.D."/>
            <person name="Gui C."/>
            <person name="Meng S."/>
            <person name="Li G."/>
            <person name="Viehrig K."/>
            <person name="Ye F."/>
            <person name="Su P."/>
            <person name="Kiefer A.F."/>
            <person name="Nichols A."/>
            <person name="Cepeda A.J."/>
            <person name="Yan W."/>
            <person name="Fan B."/>
            <person name="Jiang Y."/>
            <person name="Adhikari A."/>
            <person name="Zheng C.-J."/>
            <person name="Schuster L."/>
            <person name="Cowan T.M."/>
            <person name="Smanski M.J."/>
            <person name="Chevrette M.G."/>
            <person name="De Carvalho L.P.S."/>
            <person name="Shen B."/>
        </authorList>
    </citation>
    <scope>NUCLEOTIDE SEQUENCE [LARGE SCALE GENOMIC DNA]</scope>
    <source>
        <strain evidence="3 4">NPDC020863</strain>
    </source>
</reference>
<dbReference type="PANTHER" id="PTHR40448">
    <property type="entry name" value="TWO-COMPONENT SENSOR HISTIDINE KINASE"/>
    <property type="match status" value="1"/>
</dbReference>
<dbReference type="EC" id="2.7.13.3" evidence="3"/>
<dbReference type="PANTHER" id="PTHR40448:SF1">
    <property type="entry name" value="TWO-COMPONENT SENSOR HISTIDINE KINASE"/>
    <property type="match status" value="1"/>
</dbReference>
<evidence type="ECO:0000256" key="1">
    <source>
        <dbReference type="SAM" id="Phobius"/>
    </source>
</evidence>
<dbReference type="EMBL" id="JBJDQH010000103">
    <property type="protein sequence ID" value="MFK4273320.1"/>
    <property type="molecule type" value="Genomic_DNA"/>
</dbReference>
<evidence type="ECO:0000259" key="2">
    <source>
        <dbReference type="Pfam" id="PF14501"/>
    </source>
</evidence>
<keyword evidence="3" id="KW-0418">Kinase</keyword>
<protein>
    <submittedName>
        <fullName evidence="3">Sensor histidine kinase</fullName>
        <ecNumber evidence="3">2.7.13.3</ecNumber>
    </submittedName>
</protein>
<keyword evidence="1" id="KW-1133">Transmembrane helix</keyword>
<feature type="non-terminal residue" evidence="3">
    <location>
        <position position="1"/>
    </location>
</feature>
<feature type="transmembrane region" description="Helical" evidence="1">
    <location>
        <begin position="58"/>
        <end position="76"/>
    </location>
</feature>
<feature type="domain" description="Sensor histidine kinase NatK-like C-terminal" evidence="2">
    <location>
        <begin position="268"/>
        <end position="368"/>
    </location>
</feature>
<dbReference type="SUPFAM" id="SSF55874">
    <property type="entry name" value="ATPase domain of HSP90 chaperone/DNA topoisomerase II/histidine kinase"/>
    <property type="match status" value="1"/>
</dbReference>
<dbReference type="InterPro" id="IPR032834">
    <property type="entry name" value="NatK-like_C"/>
</dbReference>
<feature type="transmembrane region" description="Helical" evidence="1">
    <location>
        <begin position="88"/>
        <end position="109"/>
    </location>
</feature>
<keyword evidence="1" id="KW-0812">Transmembrane</keyword>
<dbReference type="InterPro" id="IPR036890">
    <property type="entry name" value="HATPase_C_sf"/>
</dbReference>
<keyword evidence="1" id="KW-0472">Membrane</keyword>
<keyword evidence="3" id="KW-0808">Transferase</keyword>
<dbReference type="Pfam" id="PF14501">
    <property type="entry name" value="HATPase_c_5"/>
    <property type="match status" value="1"/>
</dbReference>
<accession>A0ABW8M576</accession>
<keyword evidence="4" id="KW-1185">Reference proteome</keyword>
<evidence type="ECO:0000313" key="3">
    <source>
        <dbReference type="EMBL" id="MFK4273320.1"/>
    </source>
</evidence>
<dbReference type="RefSeq" id="WP_404749272.1">
    <property type="nucleotide sequence ID" value="NZ_JBJDQH010000103.1"/>
</dbReference>
<gene>
    <name evidence="3" type="ORF">ACI2L5_52050</name>
</gene>
<dbReference type="Gene3D" id="3.30.565.10">
    <property type="entry name" value="Histidine kinase-like ATPase, C-terminal domain"/>
    <property type="match status" value="1"/>
</dbReference>
<proteinExistence type="predicted"/>
<evidence type="ECO:0000313" key="4">
    <source>
        <dbReference type="Proteomes" id="UP001620295"/>
    </source>
</evidence>
<feature type="transmembrane region" description="Helical" evidence="1">
    <location>
        <begin position="18"/>
        <end position="38"/>
    </location>
</feature>
<organism evidence="3 4">
    <name type="scientific">Streptomyces milbemycinicus</name>
    <dbReference type="NCBI Taxonomy" id="476552"/>
    <lineage>
        <taxon>Bacteria</taxon>
        <taxon>Bacillati</taxon>
        <taxon>Actinomycetota</taxon>
        <taxon>Actinomycetes</taxon>
        <taxon>Kitasatosporales</taxon>
        <taxon>Streptomycetaceae</taxon>
        <taxon>Streptomyces</taxon>
    </lineage>
</organism>